<keyword evidence="1" id="KW-1133">Transmembrane helix</keyword>
<dbReference type="KEGG" id="ddi:DDB_G0268842"/>
<gene>
    <name evidence="2" type="ORF">DDB_G0268842</name>
</gene>
<feature type="transmembrane region" description="Helical" evidence="1">
    <location>
        <begin position="69"/>
        <end position="89"/>
    </location>
</feature>
<organism evidence="2 3">
    <name type="scientific">Dictyostelium discoideum</name>
    <name type="common">Social amoeba</name>
    <dbReference type="NCBI Taxonomy" id="44689"/>
    <lineage>
        <taxon>Eukaryota</taxon>
        <taxon>Amoebozoa</taxon>
        <taxon>Evosea</taxon>
        <taxon>Eumycetozoa</taxon>
        <taxon>Dictyostelia</taxon>
        <taxon>Dictyosteliales</taxon>
        <taxon>Dictyosteliaceae</taxon>
        <taxon>Dictyostelium</taxon>
    </lineage>
</organism>
<keyword evidence="1" id="KW-0812">Transmembrane</keyword>
<evidence type="ECO:0008006" key="4">
    <source>
        <dbReference type="Google" id="ProtNLM"/>
    </source>
</evidence>
<dbReference type="RefSeq" id="XP_647010.1">
    <property type="nucleotide sequence ID" value="XM_641918.1"/>
</dbReference>
<dbReference type="GeneID" id="8616703"/>
<evidence type="ECO:0000313" key="2">
    <source>
        <dbReference type="EMBL" id="EAL73010.1"/>
    </source>
</evidence>
<dbReference type="EMBL" id="AAFI02000004">
    <property type="protein sequence ID" value="EAL73010.1"/>
    <property type="molecule type" value="Genomic_DNA"/>
</dbReference>
<dbReference type="AlphaFoldDB" id="Q55EL0"/>
<reference evidence="2 3" key="1">
    <citation type="journal article" date="2005" name="Nature">
        <title>The genome of the social amoeba Dictyostelium discoideum.</title>
        <authorList>
            <consortium name="The Dictyostelium discoideum Sequencing Consortium"/>
            <person name="Eichinger L."/>
            <person name="Pachebat J.A."/>
            <person name="Glockner G."/>
            <person name="Rajandream M.A."/>
            <person name="Sucgang R."/>
            <person name="Berriman M."/>
            <person name="Song J."/>
            <person name="Olsen R."/>
            <person name="Szafranski K."/>
            <person name="Xu Q."/>
            <person name="Tunggal B."/>
            <person name="Kummerfeld S."/>
            <person name="Madera M."/>
            <person name="Konfortov B.A."/>
            <person name="Rivero F."/>
            <person name="Bankier A.T."/>
            <person name="Lehmann R."/>
            <person name="Hamlin N."/>
            <person name="Davies R."/>
            <person name="Gaudet P."/>
            <person name="Fey P."/>
            <person name="Pilcher K."/>
            <person name="Chen G."/>
            <person name="Saunders D."/>
            <person name="Sodergren E."/>
            <person name="Davis P."/>
            <person name="Kerhornou A."/>
            <person name="Nie X."/>
            <person name="Hall N."/>
            <person name="Anjard C."/>
            <person name="Hemphill L."/>
            <person name="Bason N."/>
            <person name="Farbrother P."/>
            <person name="Desany B."/>
            <person name="Just E."/>
            <person name="Morio T."/>
            <person name="Rost R."/>
            <person name="Churcher C."/>
            <person name="Cooper J."/>
            <person name="Haydock S."/>
            <person name="van Driessche N."/>
            <person name="Cronin A."/>
            <person name="Goodhead I."/>
            <person name="Muzny D."/>
            <person name="Mourier T."/>
            <person name="Pain A."/>
            <person name="Lu M."/>
            <person name="Harper D."/>
            <person name="Lindsay R."/>
            <person name="Hauser H."/>
            <person name="James K."/>
            <person name="Quiles M."/>
            <person name="Madan Babu M."/>
            <person name="Saito T."/>
            <person name="Buchrieser C."/>
            <person name="Wardroper A."/>
            <person name="Felder M."/>
            <person name="Thangavelu M."/>
            <person name="Johnson D."/>
            <person name="Knights A."/>
            <person name="Loulseged H."/>
            <person name="Mungall K."/>
            <person name="Oliver K."/>
            <person name="Price C."/>
            <person name="Quail M.A."/>
            <person name="Urushihara H."/>
            <person name="Hernandez J."/>
            <person name="Rabbinowitsch E."/>
            <person name="Steffen D."/>
            <person name="Sanders M."/>
            <person name="Ma J."/>
            <person name="Kohara Y."/>
            <person name="Sharp S."/>
            <person name="Simmonds M."/>
            <person name="Spiegler S."/>
            <person name="Tivey A."/>
            <person name="Sugano S."/>
            <person name="White B."/>
            <person name="Walker D."/>
            <person name="Woodward J."/>
            <person name="Winckler T."/>
            <person name="Tanaka Y."/>
            <person name="Shaulsky G."/>
            <person name="Schleicher M."/>
            <person name="Weinstock G."/>
            <person name="Rosenthal A."/>
            <person name="Cox E.C."/>
            <person name="Chisholm R.L."/>
            <person name="Gibbs R."/>
            <person name="Loomis W.F."/>
            <person name="Platzer M."/>
            <person name="Kay R.R."/>
            <person name="Williams J."/>
            <person name="Dear P.H."/>
            <person name="Noegel A.A."/>
            <person name="Barrell B."/>
            <person name="Kuspa A."/>
        </authorList>
    </citation>
    <scope>NUCLEOTIDE SEQUENCE [LARGE SCALE GENOMIC DNA]</scope>
    <source>
        <strain evidence="2 3">AX4</strain>
    </source>
</reference>
<proteinExistence type="predicted"/>
<sequence length="101" mass="11764">MANEIFISFSKILYSSLLITSPYWMWKLVGKLTYLKDTISQTICITCILGSPISLIYTLYRQLINYDKTIGTALIPIIPFFTFFSTRFIHNKLQKGSNRQR</sequence>
<dbReference type="InParanoid" id="Q55EL0"/>
<dbReference type="HOGENOM" id="CLU_2296979_0_0_1"/>
<accession>Q55EL0</accession>
<evidence type="ECO:0000313" key="3">
    <source>
        <dbReference type="Proteomes" id="UP000002195"/>
    </source>
</evidence>
<feature type="transmembrane region" description="Helical" evidence="1">
    <location>
        <begin position="6"/>
        <end position="26"/>
    </location>
</feature>
<dbReference type="PaxDb" id="44689-DDB0190078"/>
<dbReference type="VEuPathDB" id="AmoebaDB:DDB_G0268842"/>
<dbReference type="Proteomes" id="UP000002195">
    <property type="component" value="Unassembled WGS sequence"/>
</dbReference>
<name>Q55EL0_DICDI</name>
<keyword evidence="3" id="KW-1185">Reference proteome</keyword>
<feature type="transmembrane region" description="Helical" evidence="1">
    <location>
        <begin position="38"/>
        <end position="57"/>
    </location>
</feature>
<comment type="caution">
    <text evidence="2">The sequence shown here is derived from an EMBL/GenBank/DDBJ whole genome shotgun (WGS) entry which is preliminary data.</text>
</comment>
<keyword evidence="1" id="KW-0472">Membrane</keyword>
<evidence type="ECO:0000256" key="1">
    <source>
        <dbReference type="SAM" id="Phobius"/>
    </source>
</evidence>
<dbReference type="dictyBase" id="DDB_G0268842"/>
<protein>
    <recommendedName>
        <fullName evidence="4">Transmembrane protein</fullName>
    </recommendedName>
</protein>